<gene>
    <name evidence="2" type="ORF">LACPI_1936</name>
</gene>
<evidence type="ECO:0000313" key="3">
    <source>
        <dbReference type="Proteomes" id="UP000033166"/>
    </source>
</evidence>
<reference evidence="3" key="1">
    <citation type="submission" date="2015-01" db="EMBL/GenBank/DDBJ databases">
        <authorList>
            <person name="Andreevskaya M."/>
        </authorList>
    </citation>
    <scope>NUCLEOTIDE SEQUENCE [LARGE SCALE GENOMIC DNA]</scope>
    <source>
        <strain evidence="3">MKFS47</strain>
    </source>
</reference>
<dbReference type="KEGG" id="lpk:LACPI_1936"/>
<evidence type="ECO:0000313" key="2">
    <source>
        <dbReference type="EMBL" id="CEN29136.1"/>
    </source>
</evidence>
<feature type="region of interest" description="Disordered" evidence="1">
    <location>
        <begin position="68"/>
        <end position="90"/>
    </location>
</feature>
<evidence type="ECO:0000256" key="1">
    <source>
        <dbReference type="SAM" id="MobiDB-lite"/>
    </source>
</evidence>
<name>A0A0D6DZE1_9LACT</name>
<dbReference type="RefSeq" id="WP_047916144.1">
    <property type="nucleotide sequence ID" value="NZ_LN774769.1"/>
</dbReference>
<dbReference type="EMBL" id="LN774769">
    <property type="protein sequence ID" value="CEN29136.1"/>
    <property type="molecule type" value="Genomic_DNA"/>
</dbReference>
<sequence length="90" mass="10320">MTIADYEMLAKAHDLANVDKMMYIHLQAFLNRNVKAEKKTGKKSKPVFDKFNKFFDYEEAINDVMNKSKNSEETKPKFSGLGDLLKKGGK</sequence>
<organism evidence="2 3">
    <name type="scientific">Pseudolactococcus piscium MKFS47</name>
    <dbReference type="NCBI Taxonomy" id="297352"/>
    <lineage>
        <taxon>Bacteria</taxon>
        <taxon>Bacillati</taxon>
        <taxon>Bacillota</taxon>
        <taxon>Bacilli</taxon>
        <taxon>Lactobacillales</taxon>
        <taxon>Streptococcaceae</taxon>
        <taxon>Pseudolactococcus</taxon>
    </lineage>
</organism>
<dbReference type="HOGENOM" id="CLU_160625_2_1_9"/>
<proteinExistence type="predicted"/>
<dbReference type="AlphaFoldDB" id="A0A0D6DZE1"/>
<dbReference type="Proteomes" id="UP000033166">
    <property type="component" value="Chromosome I"/>
</dbReference>
<accession>A0A0D6DZE1</accession>
<protein>
    <submittedName>
        <fullName evidence="2">Phage protein</fullName>
    </submittedName>
</protein>